<sequence length="265" mass="30104">MVIDSKNEEMSHRLIVLGASNVAKSLEVLLNVAPQMMPKPLEVYAAIGRGRSYGASSKFLFRGLPGILESELWPVLENRTSSAETSCVITDVGNDLLYDQSVDQIIDWVQQCIIRLRQTEGRIAITGIPLSCVRSLASYKFTAFRTMMFPKSRLQLQTVRDRAEALDVRLQELASDDDITFIPQKPDWYGFDPIHWKQAKRPEVWHTILNALGHQAFNYSSVRSSFFHSIRHWGTRPASRTLFGMKQTKAQPSIHRGEHLTVALY</sequence>
<dbReference type="SUPFAM" id="SSF52266">
    <property type="entry name" value="SGNH hydrolase"/>
    <property type="match status" value="1"/>
</dbReference>
<dbReference type="RefSeq" id="WP_105330635.1">
    <property type="nucleotide sequence ID" value="NZ_PUHY01000010.1"/>
</dbReference>
<dbReference type="AlphaFoldDB" id="A0A2S8FRV1"/>
<reference evidence="1 2" key="1">
    <citation type="submission" date="2018-02" db="EMBL/GenBank/DDBJ databases">
        <title>Comparative genomes isolates from brazilian mangrove.</title>
        <authorList>
            <person name="Araujo J.E."/>
            <person name="Taketani R.G."/>
            <person name="Silva M.C.P."/>
            <person name="Loureco M.V."/>
            <person name="Andreote F.D."/>
        </authorList>
    </citation>
    <scope>NUCLEOTIDE SEQUENCE [LARGE SCALE GENOMIC DNA]</scope>
    <source>
        <strain evidence="1 2">Hex-1 MGV</strain>
    </source>
</reference>
<evidence type="ECO:0000313" key="2">
    <source>
        <dbReference type="Proteomes" id="UP000238322"/>
    </source>
</evidence>
<accession>A0A2S8FRV1</accession>
<organism evidence="1 2">
    <name type="scientific">Blastopirellula marina</name>
    <dbReference type="NCBI Taxonomy" id="124"/>
    <lineage>
        <taxon>Bacteria</taxon>
        <taxon>Pseudomonadati</taxon>
        <taxon>Planctomycetota</taxon>
        <taxon>Planctomycetia</taxon>
        <taxon>Pirellulales</taxon>
        <taxon>Pirellulaceae</taxon>
        <taxon>Blastopirellula</taxon>
    </lineage>
</organism>
<dbReference type="Proteomes" id="UP000238322">
    <property type="component" value="Unassembled WGS sequence"/>
</dbReference>
<proteinExistence type="predicted"/>
<protein>
    <recommendedName>
        <fullName evidence="3">SGNH/GDSL hydrolase family protein</fullName>
    </recommendedName>
</protein>
<comment type="caution">
    <text evidence="1">The sequence shown here is derived from an EMBL/GenBank/DDBJ whole genome shotgun (WGS) entry which is preliminary data.</text>
</comment>
<gene>
    <name evidence="1" type="ORF">C5Y83_15570</name>
</gene>
<dbReference type="EMBL" id="PUHY01000010">
    <property type="protein sequence ID" value="PQO34905.1"/>
    <property type="molecule type" value="Genomic_DNA"/>
</dbReference>
<evidence type="ECO:0008006" key="3">
    <source>
        <dbReference type="Google" id="ProtNLM"/>
    </source>
</evidence>
<name>A0A2S8FRV1_9BACT</name>
<dbReference type="OrthoDB" id="5562484at2"/>
<evidence type="ECO:0000313" key="1">
    <source>
        <dbReference type="EMBL" id="PQO34905.1"/>
    </source>
</evidence>